<name>A0A5B9Y4U7_9MOLU</name>
<evidence type="ECO:0000313" key="2">
    <source>
        <dbReference type="Proteomes" id="UP000323144"/>
    </source>
</evidence>
<evidence type="ECO:0000313" key="1">
    <source>
        <dbReference type="EMBL" id="QEH61803.1"/>
    </source>
</evidence>
<keyword evidence="2" id="KW-1185">Reference proteome</keyword>
<dbReference type="Proteomes" id="UP000323144">
    <property type="component" value="Chromosome"/>
</dbReference>
<dbReference type="EMBL" id="CP043026">
    <property type="protein sequence ID" value="QEH61803.1"/>
    <property type="molecule type" value="Genomic_DNA"/>
</dbReference>
<organism evidence="1 2">
    <name type="scientific">Spiroplasma chinense</name>
    <dbReference type="NCBI Taxonomy" id="216932"/>
    <lineage>
        <taxon>Bacteria</taxon>
        <taxon>Bacillati</taxon>
        <taxon>Mycoplasmatota</taxon>
        <taxon>Mollicutes</taxon>
        <taxon>Entomoplasmatales</taxon>
        <taxon>Spiroplasmataceae</taxon>
        <taxon>Spiroplasma</taxon>
    </lineage>
</organism>
<protein>
    <submittedName>
        <fullName evidence="1">Uncharacterized protein</fullName>
    </submittedName>
</protein>
<accession>A0A5B9Y4U7</accession>
<dbReference type="AlphaFoldDB" id="A0A5B9Y4U7"/>
<gene>
    <name evidence="1" type="ORF">SCHIN_v1c06060</name>
</gene>
<sequence length="168" mass="19730">MHKDRFKFESEVNFQKDFGVVKIIPNTEHFAPIKGSYDLDWVYLNQDVSEGERPDKDTISGKFEIVINKYFANKQVKEEDVLYTEYLAVEEVRDEGNKFMQNATGNEIPESLNTLAIVKREVIADDDNNTLDTLRYTYRESKYANEAQNKFEWGNDIVFTVNFYLIKK</sequence>
<dbReference type="KEGG" id="schi:SCHIN_v1c06060"/>
<proteinExistence type="predicted"/>
<dbReference type="RefSeq" id="WP_166508188.1">
    <property type="nucleotide sequence ID" value="NZ_CP043026.1"/>
</dbReference>
<reference evidence="1 2" key="1">
    <citation type="submission" date="2019-08" db="EMBL/GenBank/DDBJ databases">
        <title>Complete genome sequence of Spiroplasma chinense CCH (DSM 19755).</title>
        <authorList>
            <person name="Shen H.-Y."/>
            <person name="Lin Y.-C."/>
            <person name="Chou L."/>
            <person name="Kuo C.-H."/>
        </authorList>
    </citation>
    <scope>NUCLEOTIDE SEQUENCE [LARGE SCALE GENOMIC DNA]</scope>
    <source>
        <strain evidence="1 2">CCH</strain>
    </source>
</reference>